<dbReference type="CDD" id="cd17536">
    <property type="entry name" value="REC_YesN-like"/>
    <property type="match status" value="1"/>
</dbReference>
<organism evidence="7 8">
    <name type="scientific">Paenibacillus apis</name>
    <dbReference type="NCBI Taxonomy" id="1792174"/>
    <lineage>
        <taxon>Bacteria</taxon>
        <taxon>Bacillati</taxon>
        <taxon>Bacillota</taxon>
        <taxon>Bacilli</taxon>
        <taxon>Bacillales</taxon>
        <taxon>Paenibacillaceae</taxon>
        <taxon>Paenibacillus</taxon>
    </lineage>
</organism>
<dbReference type="Pfam" id="PF12833">
    <property type="entry name" value="HTH_18"/>
    <property type="match status" value="1"/>
</dbReference>
<dbReference type="GO" id="GO:0043565">
    <property type="term" value="F:sequence-specific DNA binding"/>
    <property type="evidence" value="ECO:0007669"/>
    <property type="project" value="InterPro"/>
</dbReference>
<keyword evidence="1" id="KW-0805">Transcription regulation</keyword>
<evidence type="ECO:0000256" key="2">
    <source>
        <dbReference type="ARBA" id="ARBA00023125"/>
    </source>
</evidence>
<dbReference type="GO" id="GO:0000160">
    <property type="term" value="P:phosphorelay signal transduction system"/>
    <property type="evidence" value="ECO:0007669"/>
    <property type="project" value="InterPro"/>
</dbReference>
<evidence type="ECO:0000256" key="1">
    <source>
        <dbReference type="ARBA" id="ARBA00023015"/>
    </source>
</evidence>
<dbReference type="InterPro" id="IPR009057">
    <property type="entry name" value="Homeodomain-like_sf"/>
</dbReference>
<dbReference type="PROSITE" id="PS50110">
    <property type="entry name" value="RESPONSE_REGULATORY"/>
    <property type="match status" value="1"/>
</dbReference>
<reference evidence="7" key="1">
    <citation type="submission" date="2021-03" db="EMBL/GenBank/DDBJ databases">
        <title>Antimicrobial resistance genes in bacteria isolated from Japanese honey, and their potential for conferring macrolide and lincosamide resistance in the American foulbrood pathogen Paenibacillus larvae.</title>
        <authorList>
            <person name="Okamoto M."/>
            <person name="Kumagai M."/>
            <person name="Kanamori H."/>
            <person name="Takamatsu D."/>
        </authorList>
    </citation>
    <scope>NUCLEOTIDE SEQUENCE</scope>
    <source>
        <strain evidence="7">J41TS4</strain>
    </source>
</reference>
<evidence type="ECO:0000256" key="4">
    <source>
        <dbReference type="PROSITE-ProRule" id="PRU00169"/>
    </source>
</evidence>
<dbReference type="PROSITE" id="PS01124">
    <property type="entry name" value="HTH_ARAC_FAMILY_2"/>
    <property type="match status" value="1"/>
</dbReference>
<dbReference type="RefSeq" id="WP_301624098.1">
    <property type="nucleotide sequence ID" value="NZ_BORS01000001.1"/>
</dbReference>
<dbReference type="Gene3D" id="1.10.10.60">
    <property type="entry name" value="Homeodomain-like"/>
    <property type="match status" value="2"/>
</dbReference>
<dbReference type="EMBL" id="BORS01000001">
    <property type="protein sequence ID" value="GIO40362.1"/>
    <property type="molecule type" value="Genomic_DNA"/>
</dbReference>
<dbReference type="InterPro" id="IPR020449">
    <property type="entry name" value="Tscrpt_reg_AraC-type_HTH"/>
</dbReference>
<dbReference type="GO" id="GO:0003700">
    <property type="term" value="F:DNA-binding transcription factor activity"/>
    <property type="evidence" value="ECO:0007669"/>
    <property type="project" value="InterPro"/>
</dbReference>
<evidence type="ECO:0008006" key="9">
    <source>
        <dbReference type="Google" id="ProtNLM"/>
    </source>
</evidence>
<evidence type="ECO:0000259" key="6">
    <source>
        <dbReference type="PROSITE" id="PS50110"/>
    </source>
</evidence>
<dbReference type="InterPro" id="IPR001789">
    <property type="entry name" value="Sig_transdc_resp-reg_receiver"/>
</dbReference>
<accession>A0A920CKV0</accession>
<gene>
    <name evidence="7" type="ORF">J41TS4_01200</name>
</gene>
<keyword evidence="2" id="KW-0238">DNA-binding</keyword>
<evidence type="ECO:0000256" key="3">
    <source>
        <dbReference type="ARBA" id="ARBA00023163"/>
    </source>
</evidence>
<dbReference type="Gene3D" id="3.40.50.2300">
    <property type="match status" value="1"/>
</dbReference>
<dbReference type="InterPro" id="IPR018060">
    <property type="entry name" value="HTH_AraC"/>
</dbReference>
<dbReference type="Proteomes" id="UP000678895">
    <property type="component" value="Unassembled WGS sequence"/>
</dbReference>
<dbReference type="PANTHER" id="PTHR43280">
    <property type="entry name" value="ARAC-FAMILY TRANSCRIPTIONAL REGULATOR"/>
    <property type="match status" value="1"/>
</dbReference>
<name>A0A920CKV0_9BACL</name>
<proteinExistence type="predicted"/>
<keyword evidence="4" id="KW-0597">Phosphoprotein</keyword>
<evidence type="ECO:0000313" key="7">
    <source>
        <dbReference type="EMBL" id="GIO40362.1"/>
    </source>
</evidence>
<comment type="caution">
    <text evidence="7">The sequence shown here is derived from an EMBL/GenBank/DDBJ whole genome shotgun (WGS) entry which is preliminary data.</text>
</comment>
<feature type="modified residue" description="4-aspartylphosphate" evidence="4">
    <location>
        <position position="55"/>
    </location>
</feature>
<dbReference type="PANTHER" id="PTHR43280:SF28">
    <property type="entry name" value="HTH-TYPE TRANSCRIPTIONAL ACTIVATOR RHAS"/>
    <property type="match status" value="1"/>
</dbReference>
<dbReference type="AlphaFoldDB" id="A0A920CKV0"/>
<keyword evidence="3" id="KW-0804">Transcription</keyword>
<protein>
    <recommendedName>
        <fullName evidence="9">DNA-binding response regulator</fullName>
    </recommendedName>
</protein>
<dbReference type="SUPFAM" id="SSF46689">
    <property type="entry name" value="Homeodomain-like"/>
    <property type="match status" value="2"/>
</dbReference>
<dbReference type="PRINTS" id="PR00032">
    <property type="entry name" value="HTHARAC"/>
</dbReference>
<sequence length="554" mass="63548">MYRLLVVDDEMIIADGLYEVLSNLPQLELDVYKAYSGDEAVRLFDRTRFDIVLTDIRMPGLSGLELLDKIRERWPSCRVIFLTGHNEFSYIYSAFRYEGVSYLLKTEGYEKVIQMVEQAAMDIETELKAEALLQKAQEQLDATRELLQKDYVKGILNEQLGVQEIHQKQFDELAIPLRADRPVLIMLGRVNSFAGGLSYATKSRQLYRIRLIASQYLSARVLFVDTVTENMDPVWLIQPLPESGGADGWERVLTFIKGNLELIQSACRESLGEVLSFVLDDSAARWADVAERFSTLNMLMNYRIGQGCGMLLLDKQMIEQELQPPGDGLRSRPLLRNAKLSVLADQLEHGQRNEFRAILLECAAALADIDSMHYVPAQELYYSIGLVYLSYMNRWRLVETAATRIGLHKLMQPGEHESWQQAFDYLLHVGDMLFKLQSQEEERRAKDVITIIQKHVQDHLHDPDEISLVRLAELVYFNPSYLSRLFKQVTGQNLSEYISAARMAKAKRLLENPDIKIQDVAELVGYGTATNFTRSFRKATHMTPQEYRASIINR</sequence>
<dbReference type="SMART" id="SM00342">
    <property type="entry name" value="HTH_ARAC"/>
    <property type="match status" value="1"/>
</dbReference>
<feature type="domain" description="HTH araC/xylS-type" evidence="5">
    <location>
        <begin position="446"/>
        <end position="550"/>
    </location>
</feature>
<dbReference type="Pfam" id="PF00072">
    <property type="entry name" value="Response_reg"/>
    <property type="match status" value="1"/>
</dbReference>
<keyword evidence="8" id="KW-1185">Reference proteome</keyword>
<evidence type="ECO:0000313" key="8">
    <source>
        <dbReference type="Proteomes" id="UP000678895"/>
    </source>
</evidence>
<dbReference type="SMART" id="SM00448">
    <property type="entry name" value="REC"/>
    <property type="match status" value="1"/>
</dbReference>
<feature type="domain" description="Response regulatory" evidence="6">
    <location>
        <begin position="3"/>
        <end position="120"/>
    </location>
</feature>
<dbReference type="InterPro" id="IPR011006">
    <property type="entry name" value="CheY-like_superfamily"/>
</dbReference>
<evidence type="ECO:0000259" key="5">
    <source>
        <dbReference type="PROSITE" id="PS01124"/>
    </source>
</evidence>
<dbReference type="SUPFAM" id="SSF52172">
    <property type="entry name" value="CheY-like"/>
    <property type="match status" value="1"/>
</dbReference>